<evidence type="ECO:0000256" key="1">
    <source>
        <dbReference type="ARBA" id="ARBA00023242"/>
    </source>
</evidence>
<evidence type="ECO:0000313" key="4">
    <source>
        <dbReference type="EMBL" id="KAK1852198.1"/>
    </source>
</evidence>
<protein>
    <submittedName>
        <fullName evidence="4">C6 zinc finger domain-containing protein</fullName>
    </submittedName>
</protein>
<sequence length="394" mass="45139">MPSSQLPNMEDLPTLRRGPKKSHRKVRTGCTTCKRRKVKCDEEQPICNQCVKQKADCDINSNSTSNFRQYELLDGPTLTPSQAPDLNMLDLELIYHWTLWTHDSLTLSPLLRTFWLRNTTKAGFRCDYVMRSILALSAVHLGHVNPVRSETLVRYALTQHNLAAATVRGLIHHNDDSKSTETAENLFLYSVLINFYVISQTDDPHAAFFGRSGKTENDTPDWMAFFKGSRNLSLVSSLLVSRSLTHPLIEHMVQMYSYRDLVAHGPYLNSLLQHINTVKDGRFKPEISTYLHAAQELEATFGVLREYPETREIIHAFLLISNVSDHRGDFIALLQQPEPSQEALVIFTYFCMIPRRLPSRWWSEKWVKGLGDGAFSLLDDEHKAWIVEPPPWDS</sequence>
<dbReference type="InterPro" id="IPR053157">
    <property type="entry name" value="Sterol_Uptake_Regulator"/>
</dbReference>
<keyword evidence="1" id="KW-0539">Nucleus</keyword>
<dbReference type="Gene3D" id="4.10.240.10">
    <property type="entry name" value="Zn(2)-C6 fungal-type DNA-binding domain"/>
    <property type="match status" value="1"/>
</dbReference>
<dbReference type="Pfam" id="PF00172">
    <property type="entry name" value="Zn_clus"/>
    <property type="match status" value="1"/>
</dbReference>
<dbReference type="AlphaFoldDB" id="A0AAD9EKZ8"/>
<name>A0AAD9EKZ8_9PEZI</name>
<feature type="domain" description="Zn(2)-C6 fungal-type" evidence="3">
    <location>
        <begin position="29"/>
        <end position="59"/>
    </location>
</feature>
<comment type="caution">
    <text evidence="4">The sequence shown here is derived from an EMBL/GenBank/DDBJ whole genome shotgun (WGS) entry which is preliminary data.</text>
</comment>
<reference evidence="4" key="1">
    <citation type="submission" date="2023-01" db="EMBL/GenBank/DDBJ databases">
        <title>Colletotrichum chrysophilum M932 genome sequence.</title>
        <authorList>
            <person name="Baroncelli R."/>
        </authorList>
    </citation>
    <scope>NUCLEOTIDE SEQUENCE</scope>
    <source>
        <strain evidence="4">M932</strain>
    </source>
</reference>
<dbReference type="InterPro" id="IPR036864">
    <property type="entry name" value="Zn2-C6_fun-type_DNA-bd_sf"/>
</dbReference>
<feature type="region of interest" description="Disordered" evidence="2">
    <location>
        <begin position="1"/>
        <end position="23"/>
    </location>
</feature>
<organism evidence="4 5">
    <name type="scientific">Colletotrichum chrysophilum</name>
    <dbReference type="NCBI Taxonomy" id="1836956"/>
    <lineage>
        <taxon>Eukaryota</taxon>
        <taxon>Fungi</taxon>
        <taxon>Dikarya</taxon>
        <taxon>Ascomycota</taxon>
        <taxon>Pezizomycotina</taxon>
        <taxon>Sordariomycetes</taxon>
        <taxon>Hypocreomycetidae</taxon>
        <taxon>Glomerellales</taxon>
        <taxon>Glomerellaceae</taxon>
        <taxon>Colletotrichum</taxon>
        <taxon>Colletotrichum gloeosporioides species complex</taxon>
    </lineage>
</organism>
<evidence type="ECO:0000259" key="3">
    <source>
        <dbReference type="PROSITE" id="PS50048"/>
    </source>
</evidence>
<dbReference type="PROSITE" id="PS50048">
    <property type="entry name" value="ZN2_CY6_FUNGAL_2"/>
    <property type="match status" value="1"/>
</dbReference>
<dbReference type="PRINTS" id="PR00755">
    <property type="entry name" value="AFLATOXINBRP"/>
</dbReference>
<keyword evidence="5" id="KW-1185">Reference proteome</keyword>
<dbReference type="CDD" id="cd00067">
    <property type="entry name" value="GAL4"/>
    <property type="match status" value="1"/>
</dbReference>
<dbReference type="SUPFAM" id="SSF57701">
    <property type="entry name" value="Zn2/Cys6 DNA-binding domain"/>
    <property type="match status" value="1"/>
</dbReference>
<dbReference type="GO" id="GO:0001228">
    <property type="term" value="F:DNA-binding transcription activator activity, RNA polymerase II-specific"/>
    <property type="evidence" value="ECO:0007669"/>
    <property type="project" value="TreeGrafter"/>
</dbReference>
<dbReference type="SMART" id="SM00066">
    <property type="entry name" value="GAL4"/>
    <property type="match status" value="1"/>
</dbReference>
<gene>
    <name evidence="4" type="ORF">CCHR01_05184</name>
</gene>
<dbReference type="Proteomes" id="UP001243330">
    <property type="component" value="Unassembled WGS sequence"/>
</dbReference>
<dbReference type="PANTHER" id="PTHR47784">
    <property type="entry name" value="STEROL UPTAKE CONTROL PROTEIN 2"/>
    <property type="match status" value="1"/>
</dbReference>
<dbReference type="PROSITE" id="PS00463">
    <property type="entry name" value="ZN2_CY6_FUNGAL_1"/>
    <property type="match status" value="1"/>
</dbReference>
<dbReference type="GO" id="GO:0008270">
    <property type="term" value="F:zinc ion binding"/>
    <property type="evidence" value="ECO:0007669"/>
    <property type="project" value="InterPro"/>
</dbReference>
<evidence type="ECO:0000313" key="5">
    <source>
        <dbReference type="Proteomes" id="UP001243330"/>
    </source>
</evidence>
<dbReference type="EMBL" id="JAQOWY010000080">
    <property type="protein sequence ID" value="KAK1852198.1"/>
    <property type="molecule type" value="Genomic_DNA"/>
</dbReference>
<dbReference type="InterPro" id="IPR001138">
    <property type="entry name" value="Zn2Cys6_DnaBD"/>
</dbReference>
<proteinExistence type="predicted"/>
<dbReference type="PANTHER" id="PTHR47784:SF5">
    <property type="entry name" value="STEROL UPTAKE CONTROL PROTEIN 2"/>
    <property type="match status" value="1"/>
</dbReference>
<accession>A0AAD9EKZ8</accession>
<evidence type="ECO:0000256" key="2">
    <source>
        <dbReference type="SAM" id="MobiDB-lite"/>
    </source>
</evidence>